<feature type="transmembrane region" description="Helical" evidence="2">
    <location>
        <begin position="759"/>
        <end position="779"/>
    </location>
</feature>
<feature type="region of interest" description="Disordered" evidence="1">
    <location>
        <begin position="505"/>
        <end position="538"/>
    </location>
</feature>
<feature type="chain" id="PRO_5046659809" evidence="3">
    <location>
        <begin position="23"/>
        <end position="828"/>
    </location>
</feature>
<feature type="signal peptide" evidence="3">
    <location>
        <begin position="1"/>
        <end position="22"/>
    </location>
</feature>
<dbReference type="RefSeq" id="XP_069207878.1">
    <property type="nucleotide sequence ID" value="XM_069353236.1"/>
</dbReference>
<keyword evidence="5" id="KW-1185">Reference proteome</keyword>
<dbReference type="EMBL" id="JBBXJM010000004">
    <property type="protein sequence ID" value="KAL1407934.1"/>
    <property type="molecule type" value="Genomic_DNA"/>
</dbReference>
<keyword evidence="3" id="KW-0732">Signal</keyword>
<evidence type="ECO:0000256" key="3">
    <source>
        <dbReference type="SAM" id="SignalP"/>
    </source>
</evidence>
<organism evidence="4 5">
    <name type="scientific">Vanrija albida</name>
    <dbReference type="NCBI Taxonomy" id="181172"/>
    <lineage>
        <taxon>Eukaryota</taxon>
        <taxon>Fungi</taxon>
        <taxon>Dikarya</taxon>
        <taxon>Basidiomycota</taxon>
        <taxon>Agaricomycotina</taxon>
        <taxon>Tremellomycetes</taxon>
        <taxon>Trichosporonales</taxon>
        <taxon>Trichosporonaceae</taxon>
        <taxon>Vanrija</taxon>
    </lineage>
</organism>
<gene>
    <name evidence="4" type="ORF">Q8F55_004731</name>
</gene>
<sequence length="828" mass="85768">MVGNVFKRFAIGVLLFSIAAQAQDSASPSPTSPDGEPATSGAPSAPAPGPDAAAPSGSGGPSGAGSPSDGGAGGPGGSGPPPAEVTTVPDSSSLSHYKPNINVTYSVGPSSPLIDLFPDFQFYGNHTHVALWGEWNFTTSNPPQNLSNGGQTALGPLSARFNANPVRRTWGLSEATQATIPSGMFSISHQFNFAGTRAIVRGNYTNVDWAAVQEAPMVVIWSNTTAKTFTGSSGRASPARIENVTSPFPQGIIYDTGELEYGRYALQFYLYNGTLEIESLDIDTGPSLEEVPQTTVKAVDADGKPNPFFNVQGTSKVLNEVLGEEGGNASTVEWNSLDFSGTMTFKSLPNATFMVINGTRAPEYDILELQILPVPPAAWVMGNDGVKYVYSPYRNPALYYTTPLDPKIEYTISVMGAVIPNQEVTVPTPGVANIHSVTFFAGSRPVDPPPSNTTSDNDSAAASHGESRASRNAKIIGGAVGGGVGLLLILGLLAFCCIRRKRKPSPVISSPTPFDIDGSRQDGTARIPSDDDEAADKVPEELTPAQVAKAREAGFLGAGAASSDGPRRWTWRQPPSGPVSAFDSAMRPPVSEAGVSAVPSSVLDPRGAVPFTRGPASAVPSSVMIPHLGGPASVAASSSLEPSDAIDSRFYNTSTGEGSSTGAGSSSMIASPTSTQINGIALKDTDAAAAILATPVHGDKRVHQAEDGGAVDEDDNVDMIPPSYNPSWASRGAPLADSGAVTRVASDSDGAAAIAEDRIATVLFFLGALGIVSVILSAGTRRPQPAFPPKLLLIILSALPIPSGVAFSVAAVKRRFMSKVLTAPSRRH</sequence>
<feature type="compositionally biased region" description="Gly residues" evidence="1">
    <location>
        <begin position="57"/>
        <end position="77"/>
    </location>
</feature>
<keyword evidence="2" id="KW-0472">Membrane</keyword>
<proteinExistence type="predicted"/>
<feature type="region of interest" description="Disordered" evidence="1">
    <location>
        <begin position="442"/>
        <end position="468"/>
    </location>
</feature>
<protein>
    <submittedName>
        <fullName evidence="4">Uncharacterized protein</fullName>
    </submittedName>
</protein>
<feature type="compositionally biased region" description="Low complexity" evidence="1">
    <location>
        <begin position="653"/>
        <end position="667"/>
    </location>
</feature>
<accession>A0ABR3PZL2</accession>
<feature type="region of interest" description="Disordered" evidence="1">
    <location>
        <begin position="651"/>
        <end position="670"/>
    </location>
</feature>
<name>A0ABR3PZL2_9TREE</name>
<dbReference type="GeneID" id="95985774"/>
<evidence type="ECO:0000256" key="1">
    <source>
        <dbReference type="SAM" id="MobiDB-lite"/>
    </source>
</evidence>
<keyword evidence="2" id="KW-1133">Transmembrane helix</keyword>
<keyword evidence="2" id="KW-0812">Transmembrane</keyword>
<dbReference type="Proteomes" id="UP001565368">
    <property type="component" value="Unassembled WGS sequence"/>
</dbReference>
<feature type="transmembrane region" description="Helical" evidence="2">
    <location>
        <begin position="475"/>
        <end position="498"/>
    </location>
</feature>
<reference evidence="4 5" key="1">
    <citation type="submission" date="2023-08" db="EMBL/GenBank/DDBJ databases">
        <title>Annotated Genome Sequence of Vanrija albida AlHP1.</title>
        <authorList>
            <person name="Herzog R."/>
        </authorList>
    </citation>
    <scope>NUCLEOTIDE SEQUENCE [LARGE SCALE GENOMIC DNA]</scope>
    <source>
        <strain evidence="4 5">AlHP1</strain>
    </source>
</reference>
<feature type="compositionally biased region" description="Low complexity" evidence="1">
    <location>
        <begin position="24"/>
        <end position="56"/>
    </location>
</feature>
<comment type="caution">
    <text evidence="4">The sequence shown here is derived from an EMBL/GenBank/DDBJ whole genome shotgun (WGS) entry which is preliminary data.</text>
</comment>
<evidence type="ECO:0000313" key="4">
    <source>
        <dbReference type="EMBL" id="KAL1407934.1"/>
    </source>
</evidence>
<feature type="region of interest" description="Disordered" evidence="1">
    <location>
        <begin position="557"/>
        <end position="586"/>
    </location>
</feature>
<evidence type="ECO:0000313" key="5">
    <source>
        <dbReference type="Proteomes" id="UP001565368"/>
    </source>
</evidence>
<feature type="region of interest" description="Disordered" evidence="1">
    <location>
        <begin position="24"/>
        <end position="93"/>
    </location>
</feature>
<feature type="transmembrane region" description="Helical" evidence="2">
    <location>
        <begin position="791"/>
        <end position="812"/>
    </location>
</feature>
<evidence type="ECO:0000256" key="2">
    <source>
        <dbReference type="SAM" id="Phobius"/>
    </source>
</evidence>